<gene>
    <name evidence="1" type="ORF">VNO77_05909</name>
</gene>
<name>A0AAN9RAF5_CANGL</name>
<protein>
    <submittedName>
        <fullName evidence="1">Uncharacterized protein</fullName>
    </submittedName>
</protein>
<sequence>MLPMINLLVYHNSTPFERRFKRRFMQWIREVAEFGKKMTKRRRLYTSIHFTVKTIMILQSSSSGEEKNFERGERGSAFKGYFLPMSLIN</sequence>
<dbReference type="EMBL" id="JAYMYQ010000001">
    <property type="protein sequence ID" value="KAK7363754.1"/>
    <property type="molecule type" value="Genomic_DNA"/>
</dbReference>
<dbReference type="Proteomes" id="UP001367508">
    <property type="component" value="Unassembled WGS sequence"/>
</dbReference>
<evidence type="ECO:0000313" key="2">
    <source>
        <dbReference type="Proteomes" id="UP001367508"/>
    </source>
</evidence>
<dbReference type="AlphaFoldDB" id="A0AAN9RAF5"/>
<accession>A0AAN9RAF5</accession>
<organism evidence="1 2">
    <name type="scientific">Canavalia gladiata</name>
    <name type="common">Sword bean</name>
    <name type="synonym">Dolichos gladiatus</name>
    <dbReference type="NCBI Taxonomy" id="3824"/>
    <lineage>
        <taxon>Eukaryota</taxon>
        <taxon>Viridiplantae</taxon>
        <taxon>Streptophyta</taxon>
        <taxon>Embryophyta</taxon>
        <taxon>Tracheophyta</taxon>
        <taxon>Spermatophyta</taxon>
        <taxon>Magnoliopsida</taxon>
        <taxon>eudicotyledons</taxon>
        <taxon>Gunneridae</taxon>
        <taxon>Pentapetalae</taxon>
        <taxon>rosids</taxon>
        <taxon>fabids</taxon>
        <taxon>Fabales</taxon>
        <taxon>Fabaceae</taxon>
        <taxon>Papilionoideae</taxon>
        <taxon>50 kb inversion clade</taxon>
        <taxon>NPAAA clade</taxon>
        <taxon>indigoferoid/millettioid clade</taxon>
        <taxon>Phaseoleae</taxon>
        <taxon>Canavalia</taxon>
    </lineage>
</organism>
<evidence type="ECO:0000313" key="1">
    <source>
        <dbReference type="EMBL" id="KAK7363754.1"/>
    </source>
</evidence>
<proteinExistence type="predicted"/>
<reference evidence="1 2" key="1">
    <citation type="submission" date="2024-01" db="EMBL/GenBank/DDBJ databases">
        <title>The genomes of 5 underutilized Papilionoideae crops provide insights into root nodulation and disease resistanc.</title>
        <authorList>
            <person name="Jiang F."/>
        </authorList>
    </citation>
    <scope>NUCLEOTIDE SEQUENCE [LARGE SCALE GENOMIC DNA]</scope>
    <source>
        <strain evidence="1">LVBAO_FW01</strain>
        <tissue evidence="1">Leaves</tissue>
    </source>
</reference>
<comment type="caution">
    <text evidence="1">The sequence shown here is derived from an EMBL/GenBank/DDBJ whole genome shotgun (WGS) entry which is preliminary data.</text>
</comment>
<keyword evidence="2" id="KW-1185">Reference proteome</keyword>